<dbReference type="Gene3D" id="3.50.50.60">
    <property type="entry name" value="FAD/NAD(P)-binding domain"/>
    <property type="match status" value="1"/>
</dbReference>
<dbReference type="RefSeq" id="WP_230272207.1">
    <property type="nucleotide sequence ID" value="NZ_JAJKFW010000012.1"/>
</dbReference>
<dbReference type="InterPro" id="IPR006076">
    <property type="entry name" value="FAD-dep_OxRdtase"/>
</dbReference>
<evidence type="ECO:0000256" key="5">
    <source>
        <dbReference type="ARBA" id="ARBA00037941"/>
    </source>
</evidence>
<reference evidence="7" key="1">
    <citation type="submission" date="2021-11" db="EMBL/GenBank/DDBJ databases">
        <title>Genome sequence.</title>
        <authorList>
            <person name="Sun Q."/>
        </authorList>
    </citation>
    <scope>NUCLEOTIDE SEQUENCE</scope>
    <source>
        <strain evidence="7">JC740</strain>
    </source>
</reference>
<evidence type="ECO:0000256" key="4">
    <source>
        <dbReference type="ARBA" id="ARBA00023002"/>
    </source>
</evidence>
<dbReference type="InterPro" id="IPR036188">
    <property type="entry name" value="FAD/NAD-bd_sf"/>
</dbReference>
<evidence type="ECO:0000256" key="1">
    <source>
        <dbReference type="ARBA" id="ARBA00001974"/>
    </source>
</evidence>
<accession>A0ABS8NE24</accession>
<organism evidence="7 8">
    <name type="scientific">Rhodopirellula halodulae</name>
    <dbReference type="NCBI Taxonomy" id="2894198"/>
    <lineage>
        <taxon>Bacteria</taxon>
        <taxon>Pseudomonadati</taxon>
        <taxon>Planctomycetota</taxon>
        <taxon>Planctomycetia</taxon>
        <taxon>Pirellulales</taxon>
        <taxon>Pirellulaceae</taxon>
        <taxon>Rhodopirellula</taxon>
    </lineage>
</organism>
<comment type="similarity">
    <text evidence="5">Belongs to the L2HGDH family.</text>
</comment>
<keyword evidence="4 7" id="KW-0560">Oxidoreductase</keyword>
<evidence type="ECO:0000259" key="6">
    <source>
        <dbReference type="Pfam" id="PF01266"/>
    </source>
</evidence>
<keyword evidence="3" id="KW-0274">FAD</keyword>
<dbReference type="GO" id="GO:0016491">
    <property type="term" value="F:oxidoreductase activity"/>
    <property type="evidence" value="ECO:0007669"/>
    <property type="project" value="UniProtKB-KW"/>
</dbReference>
<dbReference type="EC" id="1.1.3.-" evidence="7"/>
<keyword evidence="2" id="KW-0285">Flavoprotein</keyword>
<comment type="caution">
    <text evidence="7">The sequence shown here is derived from an EMBL/GenBank/DDBJ whole genome shotgun (WGS) entry which is preliminary data.</text>
</comment>
<proteinExistence type="inferred from homology"/>
<evidence type="ECO:0000313" key="7">
    <source>
        <dbReference type="EMBL" id="MCC9641793.1"/>
    </source>
</evidence>
<dbReference type="Pfam" id="PF01266">
    <property type="entry name" value="DAO"/>
    <property type="match status" value="1"/>
</dbReference>
<evidence type="ECO:0000313" key="8">
    <source>
        <dbReference type="Proteomes" id="UP001430306"/>
    </source>
</evidence>
<keyword evidence="8" id="KW-1185">Reference proteome</keyword>
<dbReference type="Gene3D" id="3.30.9.10">
    <property type="entry name" value="D-Amino Acid Oxidase, subunit A, domain 2"/>
    <property type="match status" value="1"/>
</dbReference>
<comment type="cofactor">
    <cofactor evidence="1">
        <name>FAD</name>
        <dbReference type="ChEBI" id="CHEBI:57692"/>
    </cofactor>
</comment>
<dbReference type="SUPFAM" id="SSF51905">
    <property type="entry name" value="FAD/NAD(P)-binding domain"/>
    <property type="match status" value="1"/>
</dbReference>
<gene>
    <name evidence="7" type="primary">lhgO</name>
    <name evidence="7" type="ORF">LOC71_05865</name>
</gene>
<protein>
    <submittedName>
        <fullName evidence="7">L-2-hydroxyglutarate oxidase</fullName>
        <ecNumber evidence="7">1.1.3.-</ecNumber>
    </submittedName>
</protein>
<evidence type="ECO:0000256" key="3">
    <source>
        <dbReference type="ARBA" id="ARBA00022827"/>
    </source>
</evidence>
<dbReference type="Proteomes" id="UP001430306">
    <property type="component" value="Unassembled WGS sequence"/>
</dbReference>
<evidence type="ECO:0000256" key="2">
    <source>
        <dbReference type="ARBA" id="ARBA00022630"/>
    </source>
</evidence>
<dbReference type="PANTHER" id="PTHR43104">
    <property type="entry name" value="L-2-HYDROXYGLUTARATE DEHYDROGENASE, MITOCHONDRIAL"/>
    <property type="match status" value="1"/>
</dbReference>
<dbReference type="PANTHER" id="PTHR43104:SF2">
    <property type="entry name" value="L-2-HYDROXYGLUTARATE DEHYDROGENASE, MITOCHONDRIAL"/>
    <property type="match status" value="1"/>
</dbReference>
<feature type="domain" description="FAD dependent oxidoreductase" evidence="6">
    <location>
        <begin position="10"/>
        <end position="417"/>
    </location>
</feature>
<dbReference type="EMBL" id="JAJKFW010000012">
    <property type="protein sequence ID" value="MCC9641793.1"/>
    <property type="molecule type" value="Genomic_DNA"/>
</dbReference>
<dbReference type="NCBIfam" id="NF008726">
    <property type="entry name" value="PRK11728.1"/>
    <property type="match status" value="1"/>
</dbReference>
<sequence length="427" mass="47472">MCYTASESCDLAVIGGGVVGLATAMTWLRRFPGQRVVVLETEDSVAAHQSGHNSGVIHSGIYYQPGSEKALLCREGKAKLESYCTENAIPWEKCGKVVVATDESEVESLERIISRAAANEVPFRRITTDELHQIEPSVAGVEAIAVPGTGIVDYRQVALAYRNHIQQAGGIVRLNCPVRTVFTEDREVRLDCIDHANRSERWECRAKSVIACAGLHSDELFHQTRRQVEQGIGRGGVNGSNDVRIVPFRGEYYMLRPEKRGLCRHLIYPVPDPSFPFLGVHFTRMIDGNVECGPNAVLALAREGYRWRDIDVRYLQRTLGYRGFLRLAQKHWRKGLGEMHRSLRKSAFTHALQRLIPELQSSDLIPARAGVRAQAVRDNGELVDDFLFESTPHMTHVLNAPSPAATASLAIAERVVEKHCRDSGVSV</sequence>
<name>A0ABS8NE24_9BACT</name>